<accession>A0AAD8PFW3</accession>
<dbReference type="AlphaFoldDB" id="A0AAD8PFW3"/>
<organism evidence="1 2">
    <name type="scientific">Babesia gibsoni</name>
    <dbReference type="NCBI Taxonomy" id="33632"/>
    <lineage>
        <taxon>Eukaryota</taxon>
        <taxon>Sar</taxon>
        <taxon>Alveolata</taxon>
        <taxon>Apicomplexa</taxon>
        <taxon>Aconoidasida</taxon>
        <taxon>Piroplasmida</taxon>
        <taxon>Babesiidae</taxon>
        <taxon>Babesia</taxon>
    </lineage>
</organism>
<evidence type="ECO:0000313" key="1">
    <source>
        <dbReference type="EMBL" id="KAK1444624.1"/>
    </source>
</evidence>
<protein>
    <submittedName>
        <fullName evidence="1">Uncharacterized protein</fullName>
    </submittedName>
</protein>
<name>A0AAD8PFW3_BABGI</name>
<gene>
    <name evidence="1" type="ORF">BgAZ_105300</name>
</gene>
<dbReference type="EMBL" id="JAVEPI010000001">
    <property type="protein sequence ID" value="KAK1444624.1"/>
    <property type="molecule type" value="Genomic_DNA"/>
</dbReference>
<reference evidence="1" key="1">
    <citation type="submission" date="2023-08" db="EMBL/GenBank/DDBJ databases">
        <title>Draft sequence of the Babesia gibsoni genome.</title>
        <authorList>
            <person name="Yamagishi J.Y."/>
            <person name="Xuan X.X."/>
        </authorList>
    </citation>
    <scope>NUCLEOTIDE SEQUENCE</scope>
    <source>
        <strain evidence="1">Azabu</strain>
    </source>
</reference>
<proteinExistence type="predicted"/>
<comment type="caution">
    <text evidence="1">The sequence shown here is derived from an EMBL/GenBank/DDBJ whole genome shotgun (WGS) entry which is preliminary data.</text>
</comment>
<evidence type="ECO:0000313" key="2">
    <source>
        <dbReference type="Proteomes" id="UP001230268"/>
    </source>
</evidence>
<dbReference type="Proteomes" id="UP001230268">
    <property type="component" value="Unassembled WGS sequence"/>
</dbReference>
<keyword evidence="2" id="KW-1185">Reference proteome</keyword>
<sequence length="232" mass="26693">MIRTLDRYLGLAASGNYLSYCLIVDDVLRKAGAISIRCHAKDHSSRIQEAFKLIRSDIEYKRDTPDDSPVCFVGLRSYHMTPRSHIDARRQYNQCRIRTIVECQADSIFRTKPYIFGERELFQTIARITNEKITSTTSLVDCCRKRLTSLLSVDPIKFNGIAVAWATVVCLKRKLEIESMKLDPNFMGRVESKIKTDKIVTELVASIEKERDEKIGMTTKYSTITLQHLNYN</sequence>